<keyword evidence="11 13" id="KW-0472">Membrane</keyword>
<evidence type="ECO:0000256" key="10">
    <source>
        <dbReference type="ARBA" id="ARBA00022989"/>
    </source>
</evidence>
<dbReference type="GO" id="GO:0005886">
    <property type="term" value="C:plasma membrane"/>
    <property type="evidence" value="ECO:0007669"/>
    <property type="project" value="UniProtKB-SubCell"/>
</dbReference>
<evidence type="ECO:0000256" key="2">
    <source>
        <dbReference type="ARBA" id="ARBA00004479"/>
    </source>
</evidence>
<evidence type="ECO:0000313" key="15">
    <source>
        <dbReference type="Proteomes" id="UP000015106"/>
    </source>
</evidence>
<evidence type="ECO:0000256" key="3">
    <source>
        <dbReference type="ARBA" id="ARBA00009592"/>
    </source>
</evidence>
<keyword evidence="15" id="KW-1185">Reference proteome</keyword>
<organism evidence="14 15">
    <name type="scientific">Triticum urartu</name>
    <name type="common">Red wild einkorn</name>
    <name type="synonym">Crithodium urartu</name>
    <dbReference type="NCBI Taxonomy" id="4572"/>
    <lineage>
        <taxon>Eukaryota</taxon>
        <taxon>Viridiplantae</taxon>
        <taxon>Streptophyta</taxon>
        <taxon>Embryophyta</taxon>
        <taxon>Tracheophyta</taxon>
        <taxon>Spermatophyta</taxon>
        <taxon>Magnoliopsida</taxon>
        <taxon>Liliopsida</taxon>
        <taxon>Poales</taxon>
        <taxon>Poaceae</taxon>
        <taxon>BOP clade</taxon>
        <taxon>Pooideae</taxon>
        <taxon>Triticodae</taxon>
        <taxon>Triticeae</taxon>
        <taxon>Triticinae</taxon>
        <taxon>Triticum</taxon>
    </lineage>
</organism>
<keyword evidence="6" id="KW-1070">Brassinosteroid signaling pathway</keyword>
<evidence type="ECO:0008006" key="16">
    <source>
        <dbReference type="Google" id="ProtNLM"/>
    </source>
</evidence>
<dbReference type="SUPFAM" id="SSF52058">
    <property type="entry name" value="L domain-like"/>
    <property type="match status" value="2"/>
</dbReference>
<dbReference type="PRINTS" id="PR00019">
    <property type="entry name" value="LEURICHRPT"/>
</dbReference>
<dbReference type="InterPro" id="IPR001611">
    <property type="entry name" value="Leu-rich_rpt"/>
</dbReference>
<comment type="similarity">
    <text evidence="3">Belongs to the RLP family.</text>
</comment>
<keyword evidence="4" id="KW-1003">Cell membrane</keyword>
<proteinExistence type="inferred from homology"/>
<dbReference type="FunFam" id="3.80.10.10:FF:000095">
    <property type="entry name" value="LRR receptor-like serine/threonine-protein kinase GSO1"/>
    <property type="match status" value="1"/>
</dbReference>
<evidence type="ECO:0000256" key="1">
    <source>
        <dbReference type="ARBA" id="ARBA00004162"/>
    </source>
</evidence>
<dbReference type="InterPro" id="IPR032675">
    <property type="entry name" value="LRR_dom_sf"/>
</dbReference>
<reference evidence="14" key="2">
    <citation type="submission" date="2018-03" db="EMBL/GenBank/DDBJ databases">
        <title>The Triticum urartu genome reveals the dynamic nature of wheat genome evolution.</title>
        <authorList>
            <person name="Ling H."/>
            <person name="Ma B."/>
            <person name="Shi X."/>
            <person name="Liu H."/>
            <person name="Dong L."/>
            <person name="Sun H."/>
            <person name="Cao Y."/>
            <person name="Gao Q."/>
            <person name="Zheng S."/>
            <person name="Li Y."/>
            <person name="Yu Y."/>
            <person name="Du H."/>
            <person name="Qi M."/>
            <person name="Li Y."/>
            <person name="Yu H."/>
            <person name="Cui Y."/>
            <person name="Wang N."/>
            <person name="Chen C."/>
            <person name="Wu H."/>
            <person name="Zhao Y."/>
            <person name="Zhang J."/>
            <person name="Li Y."/>
            <person name="Zhou W."/>
            <person name="Zhang B."/>
            <person name="Hu W."/>
            <person name="Eijk M."/>
            <person name="Tang J."/>
            <person name="Witsenboer H."/>
            <person name="Zhao S."/>
            <person name="Li Z."/>
            <person name="Zhang A."/>
            <person name="Wang D."/>
            <person name="Liang C."/>
        </authorList>
    </citation>
    <scope>NUCLEOTIDE SEQUENCE [LARGE SCALE GENOMIC DNA]</scope>
    <source>
        <strain evidence="14">cv. G1812</strain>
    </source>
</reference>
<comment type="subcellular location">
    <subcellularLocation>
        <location evidence="1">Cell membrane</location>
        <topology evidence="1">Single-pass membrane protein</topology>
    </subcellularLocation>
    <subcellularLocation>
        <location evidence="2">Membrane</location>
        <topology evidence="2">Single-pass type I membrane protein</topology>
    </subcellularLocation>
</comment>
<reference evidence="15" key="1">
    <citation type="journal article" date="2013" name="Nature">
        <title>Draft genome of the wheat A-genome progenitor Triticum urartu.</title>
        <authorList>
            <person name="Ling H.Q."/>
            <person name="Zhao S."/>
            <person name="Liu D."/>
            <person name="Wang J."/>
            <person name="Sun H."/>
            <person name="Zhang C."/>
            <person name="Fan H."/>
            <person name="Li D."/>
            <person name="Dong L."/>
            <person name="Tao Y."/>
            <person name="Gao C."/>
            <person name="Wu H."/>
            <person name="Li Y."/>
            <person name="Cui Y."/>
            <person name="Guo X."/>
            <person name="Zheng S."/>
            <person name="Wang B."/>
            <person name="Yu K."/>
            <person name="Liang Q."/>
            <person name="Yang W."/>
            <person name="Lou X."/>
            <person name="Chen J."/>
            <person name="Feng M."/>
            <person name="Jian J."/>
            <person name="Zhang X."/>
            <person name="Luo G."/>
            <person name="Jiang Y."/>
            <person name="Liu J."/>
            <person name="Wang Z."/>
            <person name="Sha Y."/>
            <person name="Zhang B."/>
            <person name="Wu H."/>
            <person name="Tang D."/>
            <person name="Shen Q."/>
            <person name="Xue P."/>
            <person name="Zou S."/>
            <person name="Wang X."/>
            <person name="Liu X."/>
            <person name="Wang F."/>
            <person name="Yang Y."/>
            <person name="An X."/>
            <person name="Dong Z."/>
            <person name="Zhang K."/>
            <person name="Zhang X."/>
            <person name="Luo M.C."/>
            <person name="Dvorak J."/>
            <person name="Tong Y."/>
            <person name="Wang J."/>
            <person name="Yang H."/>
            <person name="Li Z."/>
            <person name="Wang D."/>
            <person name="Zhang A."/>
            <person name="Wang J."/>
        </authorList>
    </citation>
    <scope>NUCLEOTIDE SEQUENCE</scope>
    <source>
        <strain evidence="15">cv. G1812</strain>
    </source>
</reference>
<dbReference type="FunFam" id="3.80.10.10:FF:000111">
    <property type="entry name" value="LRR receptor-like serine/threonine-protein kinase ERECTA"/>
    <property type="match status" value="1"/>
</dbReference>
<dbReference type="EnsemblPlants" id="TuG1812G0300005591.01.T01">
    <property type="protein sequence ID" value="TuG1812G0300005591.01.T01.cds473652"/>
    <property type="gene ID" value="TuG1812G0300005591.01"/>
</dbReference>
<dbReference type="Pfam" id="PF13855">
    <property type="entry name" value="LRR_8"/>
    <property type="match status" value="1"/>
</dbReference>
<name>A0A8R7U192_TRIUA</name>
<dbReference type="PANTHER" id="PTHR48061:SF45">
    <property type="entry name" value="LEUCINE-RICH REPEAT-CONTAINING N-TERMINAL PLANT-TYPE DOMAIN-CONTAINING PROTEIN"/>
    <property type="match status" value="1"/>
</dbReference>
<evidence type="ECO:0000256" key="5">
    <source>
        <dbReference type="ARBA" id="ARBA00022614"/>
    </source>
</evidence>
<dbReference type="Pfam" id="PF00560">
    <property type="entry name" value="LRR_1"/>
    <property type="match status" value="5"/>
</dbReference>
<dbReference type="Gramene" id="TuG1812G0300005591.01.T01">
    <property type="protein sequence ID" value="TuG1812G0300005591.01.T01.cds473652"/>
    <property type="gene ID" value="TuG1812G0300005591.01"/>
</dbReference>
<evidence type="ECO:0000313" key="14">
    <source>
        <dbReference type="EnsemblPlants" id="TuG1812G0300005591.01.T01.cds473652"/>
    </source>
</evidence>
<evidence type="ECO:0000256" key="12">
    <source>
        <dbReference type="ARBA" id="ARBA00023180"/>
    </source>
</evidence>
<accession>A0A8R7U192</accession>
<dbReference type="AlphaFoldDB" id="A0A8R7U192"/>
<dbReference type="Gene3D" id="3.80.10.10">
    <property type="entry name" value="Ribonuclease Inhibitor"/>
    <property type="match status" value="1"/>
</dbReference>
<dbReference type="InterPro" id="IPR046956">
    <property type="entry name" value="RLP23-like"/>
</dbReference>
<keyword evidence="10 13" id="KW-1133">Transmembrane helix</keyword>
<dbReference type="PANTHER" id="PTHR48061">
    <property type="entry name" value="LEUCINE-RICH REPEAT RECEPTOR PROTEIN KINASE EMS1-LIKE-RELATED"/>
    <property type="match status" value="1"/>
</dbReference>
<evidence type="ECO:0000256" key="11">
    <source>
        <dbReference type="ARBA" id="ARBA00023136"/>
    </source>
</evidence>
<evidence type="ECO:0000256" key="4">
    <source>
        <dbReference type="ARBA" id="ARBA00022475"/>
    </source>
</evidence>
<protein>
    <recommendedName>
        <fullName evidence="16">Receptor-like protein 12</fullName>
    </recommendedName>
</protein>
<keyword evidence="9" id="KW-0677">Repeat</keyword>
<keyword evidence="7 13" id="KW-0812">Transmembrane</keyword>
<keyword evidence="12" id="KW-0325">Glycoprotein</keyword>
<evidence type="ECO:0000256" key="7">
    <source>
        <dbReference type="ARBA" id="ARBA00022692"/>
    </source>
</evidence>
<keyword evidence="5" id="KW-0433">Leucine-rich repeat</keyword>
<reference evidence="14" key="3">
    <citation type="submission" date="2022-06" db="UniProtKB">
        <authorList>
            <consortium name="EnsemblPlants"/>
        </authorList>
    </citation>
    <scope>IDENTIFICATION</scope>
</reference>
<evidence type="ECO:0000256" key="9">
    <source>
        <dbReference type="ARBA" id="ARBA00022737"/>
    </source>
</evidence>
<dbReference type="Proteomes" id="UP000015106">
    <property type="component" value="Chromosome 3"/>
</dbReference>
<evidence type="ECO:0000256" key="13">
    <source>
        <dbReference type="SAM" id="Phobius"/>
    </source>
</evidence>
<sequence>MTKIPHFLMHVNHIQTLDLSSNKIHGTIPQWIWETWYDSLTRLNLSNNIFTHMQVTSYVLPCRRLESLDLSSNRLQGQLPMPNLLTTINTYSQFLDYSNNRFSAVMPNFTAYLHQTAYLKLSKNNISGHIPHSVCDANSLEVLDMSYNNFSGVIPACLIEHSNLVVLNLRENNFEGTFPYKVSANCNLQTIDLHGNNIQGHLPMSLSNFINLEVLDIGNNQIVDTFPSWLGMLSNLHVLVLRSNQFYGSLSYPPTNTKFQEYFSKLQIIDLASNNLSGNLDPRWFERLTSMMAKFDGTGNSLGHGTLYTAEYYHDTVAITYKGQYMTFEKVLTALTAIDFSNNALDGDIPESVRKLVSLHILSMSHNAFTGRIPPQMGEMHQLESLDLSWNKLSGEIPQELTDLTFLGTLNLCENKLDGRIPLSRQFATFENSSYEGNAGLCGLPLSKPCGSSSSPNEAQVSIPGDHVDVILFLFVGVGFGIGFTGGILMKWGKVGKWFRIV</sequence>
<dbReference type="GO" id="GO:0009742">
    <property type="term" value="P:brassinosteroid mediated signaling pathway"/>
    <property type="evidence" value="ECO:0007669"/>
    <property type="project" value="UniProtKB-KW"/>
</dbReference>
<feature type="transmembrane region" description="Helical" evidence="13">
    <location>
        <begin position="470"/>
        <end position="490"/>
    </location>
</feature>
<evidence type="ECO:0000256" key="6">
    <source>
        <dbReference type="ARBA" id="ARBA00022626"/>
    </source>
</evidence>
<evidence type="ECO:0000256" key="8">
    <source>
        <dbReference type="ARBA" id="ARBA00022729"/>
    </source>
</evidence>
<keyword evidence="8" id="KW-0732">Signal</keyword>